<gene>
    <name evidence="7" type="primary">nadE</name>
    <name evidence="12" type="ORF">FGL95_21370</name>
</gene>
<dbReference type="GO" id="GO:0005524">
    <property type="term" value="F:ATP binding"/>
    <property type="evidence" value="ECO:0007669"/>
    <property type="project" value="UniProtKB-UniRule"/>
</dbReference>
<evidence type="ECO:0000256" key="6">
    <source>
        <dbReference type="ARBA" id="ARBA00023027"/>
    </source>
</evidence>
<keyword evidence="13" id="KW-1185">Reference proteome</keyword>
<dbReference type="FunFam" id="1.10.10.1140:FF:000001">
    <property type="entry name" value="Glutamine-dependent NAD(+) synthetase"/>
    <property type="match status" value="1"/>
</dbReference>
<comment type="catalytic activity">
    <reaction evidence="7 8">
        <text>deamido-NAD(+) + L-glutamine + ATP + H2O = L-glutamate + AMP + diphosphate + NAD(+) + H(+)</text>
        <dbReference type="Rhea" id="RHEA:24384"/>
        <dbReference type="ChEBI" id="CHEBI:15377"/>
        <dbReference type="ChEBI" id="CHEBI:15378"/>
        <dbReference type="ChEBI" id="CHEBI:29985"/>
        <dbReference type="ChEBI" id="CHEBI:30616"/>
        <dbReference type="ChEBI" id="CHEBI:33019"/>
        <dbReference type="ChEBI" id="CHEBI:57540"/>
        <dbReference type="ChEBI" id="CHEBI:58359"/>
        <dbReference type="ChEBI" id="CHEBI:58437"/>
        <dbReference type="ChEBI" id="CHEBI:456215"/>
        <dbReference type="EC" id="6.3.5.1"/>
    </reaction>
</comment>
<feature type="binding site" evidence="7">
    <location>
        <begin position="501"/>
        <end position="504"/>
    </location>
    <ligand>
        <name>deamido-NAD(+)</name>
        <dbReference type="ChEBI" id="CHEBI:58437"/>
        <note>ligand shared between two neighboring subunits</note>
    </ligand>
</feature>
<keyword evidence="3 7" id="KW-0436">Ligase</keyword>
<dbReference type="InterPro" id="IPR014729">
    <property type="entry name" value="Rossmann-like_a/b/a_fold"/>
</dbReference>
<feature type="binding site" evidence="7">
    <location>
        <position position="491"/>
    </location>
    <ligand>
        <name>ATP</name>
        <dbReference type="ChEBI" id="CHEBI:30616"/>
    </ligand>
</feature>
<sequence length="686" mass="75488">MNRYGFLVTTSQPDSPYSHGFATIAVAVPSHRLADPAFGAERTIALLQQATEQGAAVVVFPELGLSSYSIDDLVQQDAVLEASLRALESVIVATRSTVPLVAVGLPLVLGSALYNCAAVIHDGELLGVVPKSYLPNYREFYEERYFASARDAPFDTVRVLDRDVPFGNDLIFEARGIPGLAVHVEICEDLWVPIPPSTWAALAGATVLLNLSASNITTGKADYRRALSSAHSARCVAAHAYVSAGHGESTTDLAWDGDALITENGSLLARAERFTETEQVIVADIDLDRIRQERLRTNSFNDSVGDYAEKARSLRRIEFHVTAPQQDTDLRRNVERFPYVPVDAADRDARCREVVNIQVQALSTRLSTSGINRLVIGVSGGLDSTLALLVAVETMDRLGLPRTNVLAYTMPGFATGSATKDRAHILMKSLGVTAEEIDIRPSCLQMLEDLDHPYARGEKVYDITFENVQAGERTSHLFRLANMHGALVLGTGDLSELALGWCTYGVGDQMSHYNVNASVPKTLIRHLIRWMVSAQNYSSVTSEVLAEIVDDVVSPELIPAGDDGVMQDTEASIGPYELHDFFLYYLTRFGYRPSKVAYLAHHAWGDRTRGAWSDLMPAEHRHQYDLDTIKKWLRVFLDRFMRSQFKRTAMPNAPKVGSGGSLSPRGDWRSPSDAKATTWLDELDSN</sequence>
<evidence type="ECO:0000256" key="8">
    <source>
        <dbReference type="PIRNR" id="PIRNR006630"/>
    </source>
</evidence>
<feature type="binding site" evidence="7">
    <location>
        <position position="646"/>
    </location>
    <ligand>
        <name>deamido-NAD(+)</name>
        <dbReference type="ChEBI" id="CHEBI:58437"/>
        <note>ligand shared between two neighboring subunits</note>
    </ligand>
</feature>
<dbReference type="Gene3D" id="1.10.10.1140">
    <property type="entry name" value="Glutamine-dependent NAD+ synthetase, C-terminal domain"/>
    <property type="match status" value="1"/>
</dbReference>
<dbReference type="EMBL" id="VCQU01000008">
    <property type="protein sequence ID" value="NMN97591.1"/>
    <property type="molecule type" value="Genomic_DNA"/>
</dbReference>
<evidence type="ECO:0000259" key="11">
    <source>
        <dbReference type="PROSITE" id="PS50263"/>
    </source>
</evidence>
<feature type="binding site" evidence="7">
    <location>
        <position position="496"/>
    </location>
    <ligand>
        <name>deamido-NAD(+)</name>
        <dbReference type="ChEBI" id="CHEBI:58437"/>
        <note>ligand shared between two neighboring subunits</note>
    </ligand>
</feature>
<feature type="domain" description="CN hydrolase" evidence="11">
    <location>
        <begin position="22"/>
        <end position="287"/>
    </location>
</feature>
<dbReference type="InterPro" id="IPR003694">
    <property type="entry name" value="NAD_synthase"/>
</dbReference>
<dbReference type="UniPathway" id="UPA00253">
    <property type="reaction ID" value="UER00334"/>
</dbReference>
<dbReference type="FunFam" id="3.40.50.620:FF:000155">
    <property type="entry name" value="Glutamine-dependent NAD(+) synthetase"/>
    <property type="match status" value="1"/>
</dbReference>
<evidence type="ECO:0000256" key="5">
    <source>
        <dbReference type="ARBA" id="ARBA00022840"/>
    </source>
</evidence>
<feature type="active site" description="For glutaminase activity" evidence="7">
    <location>
        <position position="131"/>
    </location>
</feature>
<evidence type="ECO:0000313" key="13">
    <source>
        <dbReference type="Proteomes" id="UP000535543"/>
    </source>
</evidence>
<evidence type="ECO:0000256" key="7">
    <source>
        <dbReference type="HAMAP-Rule" id="MF_02090"/>
    </source>
</evidence>
<proteinExistence type="inferred from homology"/>
<dbReference type="NCBIfam" id="TIGR00552">
    <property type="entry name" value="nadE"/>
    <property type="match status" value="1"/>
</dbReference>
<reference evidence="12 13" key="1">
    <citation type="submission" date="2019-05" db="EMBL/GenBank/DDBJ databases">
        <authorList>
            <person name="Lee S.D."/>
        </authorList>
    </citation>
    <scope>NUCLEOTIDE SEQUENCE [LARGE SCALE GENOMIC DNA]</scope>
    <source>
        <strain evidence="12 13">YC2-7</strain>
    </source>
</reference>
<protein>
    <recommendedName>
        <fullName evidence="7 8">Glutamine-dependent NAD(+) synthetase</fullName>
        <ecNumber evidence="7 8">6.3.5.1</ecNumber>
    </recommendedName>
    <alternativeName>
        <fullName evidence="7 8">NAD(+) synthase [glutamine-hydrolyzing]</fullName>
    </alternativeName>
</protein>
<name>A0A848KHF6_9NOCA</name>
<dbReference type="GO" id="GO:0005737">
    <property type="term" value="C:cytoplasm"/>
    <property type="evidence" value="ECO:0007669"/>
    <property type="project" value="InterPro"/>
</dbReference>
<dbReference type="CDD" id="cd00553">
    <property type="entry name" value="NAD_synthase"/>
    <property type="match status" value="1"/>
</dbReference>
<dbReference type="GO" id="GO:0009435">
    <property type="term" value="P:NAD+ biosynthetic process"/>
    <property type="evidence" value="ECO:0007669"/>
    <property type="project" value="UniProtKB-UniRule"/>
</dbReference>
<comment type="similarity">
    <text evidence="9">Belongs to the NAD synthetase family.</text>
</comment>
<evidence type="ECO:0000256" key="10">
    <source>
        <dbReference type="SAM" id="MobiDB-lite"/>
    </source>
</evidence>
<dbReference type="Proteomes" id="UP000535543">
    <property type="component" value="Unassembled WGS sequence"/>
</dbReference>
<feature type="active site" description="Proton acceptor; for glutaminase activity" evidence="7">
    <location>
        <position position="62"/>
    </location>
</feature>
<dbReference type="PIRSF" id="PIRSF006630">
    <property type="entry name" value="NADS_GAT"/>
    <property type="match status" value="1"/>
</dbReference>
<feature type="binding site" evidence="7">
    <location>
        <position position="467"/>
    </location>
    <ligand>
        <name>deamido-NAD(+)</name>
        <dbReference type="ChEBI" id="CHEBI:58437"/>
        <note>ligand shared between two neighboring subunits</note>
    </ligand>
</feature>
<accession>A0A848KHF6</accession>
<dbReference type="InterPro" id="IPR041856">
    <property type="entry name" value="NAD+_synth_C"/>
</dbReference>
<dbReference type="GO" id="GO:0008795">
    <property type="term" value="F:NAD+ synthase activity"/>
    <property type="evidence" value="ECO:0007669"/>
    <property type="project" value="UniProtKB-UniRule"/>
</dbReference>
<dbReference type="Pfam" id="PF02540">
    <property type="entry name" value="NAD_synthase"/>
    <property type="match status" value="1"/>
</dbReference>
<dbReference type="GO" id="GO:0004359">
    <property type="term" value="F:glutaminase activity"/>
    <property type="evidence" value="ECO:0007669"/>
    <property type="project" value="InterPro"/>
</dbReference>
<feature type="binding site" evidence="7">
    <location>
        <position position="220"/>
    </location>
    <ligand>
        <name>L-glutamine</name>
        <dbReference type="ChEBI" id="CHEBI:58359"/>
    </ligand>
</feature>
<dbReference type="Pfam" id="PF00795">
    <property type="entry name" value="CN_hydrolase"/>
    <property type="match status" value="1"/>
</dbReference>
<dbReference type="GO" id="GO:0003952">
    <property type="term" value="F:NAD+ synthase (glutamine-hydrolyzing) activity"/>
    <property type="evidence" value="ECO:0007669"/>
    <property type="project" value="UniProtKB-UniRule"/>
</dbReference>
<dbReference type="PANTHER" id="PTHR23090">
    <property type="entry name" value="NH 3 /GLUTAMINE-DEPENDENT NAD + SYNTHETASE"/>
    <property type="match status" value="1"/>
</dbReference>
<dbReference type="NCBIfam" id="NF002730">
    <property type="entry name" value="PRK02628.1"/>
    <property type="match status" value="1"/>
</dbReference>
<dbReference type="InterPro" id="IPR014445">
    <property type="entry name" value="Gln-dep_NAD_synthase"/>
</dbReference>
<feature type="region of interest" description="Disordered" evidence="10">
    <location>
        <begin position="651"/>
        <end position="686"/>
    </location>
</feature>
<comment type="pathway">
    <text evidence="1 7 8">Cofactor biosynthesis; NAD(+) biosynthesis; NAD(+) from deamido-NAD(+) (L-Gln route): step 1/1.</text>
</comment>
<dbReference type="InterPro" id="IPR022310">
    <property type="entry name" value="NAD/GMP_synthase"/>
</dbReference>
<feature type="binding site" evidence="7">
    <location>
        <position position="137"/>
    </location>
    <ligand>
        <name>L-glutamine</name>
        <dbReference type="ChEBI" id="CHEBI:58359"/>
    </ligand>
</feature>
<dbReference type="InterPro" id="IPR036526">
    <property type="entry name" value="C-N_Hydrolase_sf"/>
</dbReference>
<keyword evidence="4 7" id="KW-0547">Nucleotide-binding</keyword>
<dbReference type="CDD" id="cd07570">
    <property type="entry name" value="GAT_Gln-NAD-synth"/>
    <property type="match status" value="1"/>
</dbReference>
<feature type="binding site" evidence="7">
    <location>
        <position position="214"/>
    </location>
    <ligand>
        <name>L-glutamine</name>
        <dbReference type="ChEBI" id="CHEBI:58359"/>
    </ligand>
</feature>
<feature type="binding site" evidence="7">
    <location>
        <begin position="377"/>
        <end position="384"/>
    </location>
    <ligand>
        <name>ATP</name>
        <dbReference type="ChEBI" id="CHEBI:30616"/>
    </ligand>
</feature>
<evidence type="ECO:0000256" key="9">
    <source>
        <dbReference type="RuleBase" id="RU003811"/>
    </source>
</evidence>
<evidence type="ECO:0000313" key="12">
    <source>
        <dbReference type="EMBL" id="NMN97591.1"/>
    </source>
</evidence>
<evidence type="ECO:0000256" key="1">
    <source>
        <dbReference type="ARBA" id="ARBA00005188"/>
    </source>
</evidence>
<organism evidence="12 13">
    <name type="scientific">Antrihabitans stalactiti</name>
    <dbReference type="NCBI Taxonomy" id="2584121"/>
    <lineage>
        <taxon>Bacteria</taxon>
        <taxon>Bacillati</taxon>
        <taxon>Actinomycetota</taxon>
        <taxon>Actinomycetes</taxon>
        <taxon>Mycobacteriales</taxon>
        <taxon>Nocardiaceae</taxon>
        <taxon>Antrihabitans</taxon>
    </lineage>
</organism>
<comment type="caution">
    <text evidence="12">The sequence shown here is derived from an EMBL/GenBank/DDBJ whole genome shotgun (WGS) entry which is preliminary data.</text>
</comment>
<dbReference type="AlphaFoldDB" id="A0A848KHF6"/>
<keyword evidence="6 7" id="KW-0520">NAD</keyword>
<dbReference type="PROSITE" id="PS50263">
    <property type="entry name" value="CN_HYDROLASE"/>
    <property type="match status" value="1"/>
</dbReference>
<evidence type="ECO:0000256" key="3">
    <source>
        <dbReference type="ARBA" id="ARBA00022598"/>
    </source>
</evidence>
<dbReference type="EC" id="6.3.5.1" evidence="7 8"/>
<dbReference type="PANTHER" id="PTHR23090:SF9">
    <property type="entry name" value="GLUTAMINE-DEPENDENT NAD(+) SYNTHETASE"/>
    <property type="match status" value="1"/>
</dbReference>
<dbReference type="InterPro" id="IPR003010">
    <property type="entry name" value="C-N_Hydrolase"/>
</dbReference>
<dbReference type="Gene3D" id="3.60.110.10">
    <property type="entry name" value="Carbon-nitrogen hydrolase"/>
    <property type="match status" value="1"/>
</dbReference>
<evidence type="ECO:0000256" key="2">
    <source>
        <dbReference type="ARBA" id="ARBA00007145"/>
    </source>
</evidence>
<dbReference type="HAMAP" id="MF_02090">
    <property type="entry name" value="NadE_glutamine_dep"/>
    <property type="match status" value="1"/>
</dbReference>
<reference evidence="12 13" key="2">
    <citation type="submission" date="2020-06" db="EMBL/GenBank/DDBJ databases">
        <title>Antribacter stalactiti gen. nov., sp. nov., a new member of the family Nacardiaceae isolated from a cave.</title>
        <authorList>
            <person name="Kim I.S."/>
        </authorList>
    </citation>
    <scope>NUCLEOTIDE SEQUENCE [LARGE SCALE GENOMIC DNA]</scope>
    <source>
        <strain evidence="12 13">YC2-7</strain>
    </source>
</reference>
<feature type="active site" description="Nucleophile; for glutaminase activity" evidence="7">
    <location>
        <position position="187"/>
    </location>
</feature>
<comment type="similarity">
    <text evidence="2 7 8">In the C-terminal section; belongs to the NAD synthetase family.</text>
</comment>
<dbReference type="SUPFAM" id="SSF52402">
    <property type="entry name" value="Adenine nucleotide alpha hydrolases-like"/>
    <property type="match status" value="1"/>
</dbReference>
<dbReference type="Gene3D" id="3.40.50.620">
    <property type="entry name" value="HUPs"/>
    <property type="match status" value="1"/>
</dbReference>
<dbReference type="SUPFAM" id="SSF56317">
    <property type="entry name" value="Carbon-nitrogen hydrolase"/>
    <property type="match status" value="1"/>
</dbReference>
<keyword evidence="5 7" id="KW-0067">ATP-binding</keyword>
<evidence type="ECO:0000256" key="4">
    <source>
        <dbReference type="ARBA" id="ARBA00022741"/>
    </source>
</evidence>
<comment type="function">
    <text evidence="7">Catalyzes the ATP-dependent amidation of deamido-NAD to form NAD. Uses L-glutamine as a nitrogen source.</text>
</comment>